<protein>
    <recommendedName>
        <fullName evidence="5">DUF3322 and DUF2220 domain-containing protein</fullName>
    </recommendedName>
</protein>
<dbReference type="eggNOG" id="COG4924">
    <property type="taxonomic scope" value="Bacteria"/>
</dbReference>
<evidence type="ECO:0000259" key="1">
    <source>
        <dbReference type="Pfam" id="PF09983"/>
    </source>
</evidence>
<dbReference type="InterPro" id="IPR024537">
    <property type="entry name" value="DUF3322"/>
</dbReference>
<dbReference type="RefSeq" id="WP_011357274.1">
    <property type="nucleotide sequence ID" value="NC_007512.1"/>
</dbReference>
<dbReference type="InterPro" id="IPR024534">
    <property type="entry name" value="JetD_C"/>
</dbReference>
<feature type="domain" description="DUF3322" evidence="2">
    <location>
        <begin position="11"/>
        <end position="192"/>
    </location>
</feature>
<evidence type="ECO:0000259" key="2">
    <source>
        <dbReference type="Pfam" id="PF11795"/>
    </source>
</evidence>
<evidence type="ECO:0000313" key="3">
    <source>
        <dbReference type="EMBL" id="ABB23399.1"/>
    </source>
</evidence>
<feature type="domain" description="Wadjet protein JetD C-terminal" evidence="1">
    <location>
        <begin position="215"/>
        <end position="391"/>
    </location>
</feature>
<name>Q3B5I2_CHLL3</name>
<reference evidence="4" key="1">
    <citation type="submission" date="2005-08" db="EMBL/GenBank/DDBJ databases">
        <title>Complete sequence of Pelodictyon luteolum DSM 273.</title>
        <authorList>
            <consortium name="US DOE Joint Genome Institute"/>
            <person name="Copeland A."/>
            <person name="Lucas S."/>
            <person name="Lapidus A."/>
            <person name="Barry K."/>
            <person name="Detter J.C."/>
            <person name="Glavina T."/>
            <person name="Hammon N."/>
            <person name="Israni S."/>
            <person name="Pitluck S."/>
            <person name="Bryant D."/>
            <person name="Schmutz J."/>
            <person name="Larimer F."/>
            <person name="Land M."/>
            <person name="Kyrpides N."/>
            <person name="Ivanova N."/>
            <person name="Richardson P."/>
        </authorList>
    </citation>
    <scope>NUCLEOTIDE SEQUENCE [LARGE SCALE GENOMIC DNA]</scope>
    <source>
        <strain evidence="4">DSM 273 / BCRC 81028 / 2530</strain>
    </source>
</reference>
<dbReference type="Proteomes" id="UP000002709">
    <property type="component" value="Chromosome"/>
</dbReference>
<organism evidence="3 4">
    <name type="scientific">Chlorobium luteolum (strain DSM 273 / BCRC 81028 / 2530)</name>
    <name type="common">Pelodictyon luteolum</name>
    <dbReference type="NCBI Taxonomy" id="319225"/>
    <lineage>
        <taxon>Bacteria</taxon>
        <taxon>Pseudomonadati</taxon>
        <taxon>Chlorobiota</taxon>
        <taxon>Chlorobiia</taxon>
        <taxon>Chlorobiales</taxon>
        <taxon>Chlorobiaceae</taxon>
        <taxon>Chlorobium/Pelodictyon group</taxon>
        <taxon>Pelodictyon</taxon>
    </lineage>
</organism>
<evidence type="ECO:0008006" key="5">
    <source>
        <dbReference type="Google" id="ProtNLM"/>
    </source>
</evidence>
<keyword evidence="4" id="KW-1185">Reference proteome</keyword>
<dbReference type="Pfam" id="PF11795">
    <property type="entry name" value="DUF3322"/>
    <property type="match status" value="1"/>
</dbReference>
<dbReference type="STRING" id="319225.Plut_0515"/>
<dbReference type="EMBL" id="CP000096">
    <property type="protein sequence ID" value="ABB23399.1"/>
    <property type="molecule type" value="Genomic_DNA"/>
</dbReference>
<dbReference type="KEGG" id="plt:Plut_0515"/>
<gene>
    <name evidence="3" type="ordered locus">Plut_0515</name>
</gene>
<sequence>MSGTKKDWTTPADIREQVQRLWDRGTLLNALVDDRDLFPLRLGHSRPDSREISDRFIEVRDWIARLKAAEGPYRIVSRTLNHRVHGSDSIPYEIWIDSADDALGLIGKRRAAAAFVDMIELTRRYEPALLPWISKRPLRALELATVWPLMLNIVEWLRQHPRPAVYLRQIDIAGVHTKFIERHRGVLSELFDLALPKSSIDEHATGTTNFCRRYGFRDKALRVRFRILDSAYSILPYCTDQEITLTHTDFARLHLPVETVFVTENEINFLVLPPIPRAMVIFGAGYGFSNLAVVSWLQDKKLYYWGDIDTHGFAILNQFRQYFPTATSFLMDRETLLAHRQYWQREPCPETTALQRLTDPEQSLFNDLRQNNLGEHIRLEQEKIGYSMLLDALRKNPALSASS</sequence>
<dbReference type="AlphaFoldDB" id="Q3B5I2"/>
<proteinExistence type="predicted"/>
<dbReference type="PIRSF" id="PIRSF028408">
    <property type="entry name" value="UCP028408"/>
    <property type="match status" value="1"/>
</dbReference>
<accession>Q3B5I2</accession>
<dbReference type="Pfam" id="PF09983">
    <property type="entry name" value="JetD_C"/>
    <property type="match status" value="1"/>
</dbReference>
<dbReference type="OrthoDB" id="322908at2"/>
<dbReference type="HOGENOM" id="CLU_054007_1_0_10"/>
<evidence type="ECO:0000313" key="4">
    <source>
        <dbReference type="Proteomes" id="UP000002709"/>
    </source>
</evidence>
<dbReference type="InterPro" id="IPR014544">
    <property type="entry name" value="UCP028408"/>
</dbReference>